<dbReference type="InterPro" id="IPR050625">
    <property type="entry name" value="ParA/MinD_ATPase"/>
</dbReference>
<dbReference type="Pfam" id="PF26563">
    <property type="entry name" value="Rv3660c_N"/>
    <property type="match status" value="1"/>
</dbReference>
<evidence type="ECO:0000259" key="2">
    <source>
        <dbReference type="Pfam" id="PF26563"/>
    </source>
</evidence>
<feature type="region of interest" description="Disordered" evidence="1">
    <location>
        <begin position="452"/>
        <end position="482"/>
    </location>
</feature>
<gene>
    <name evidence="3" type="ORF">NS506_00379</name>
</gene>
<accession>A0ABC8AK45</accession>
<dbReference type="InterPro" id="IPR059050">
    <property type="entry name" value="Rv3660c_N"/>
</dbReference>
<organism evidence="3 4">
    <name type="scientific">Nocardia seriolae</name>
    <dbReference type="NCBI Taxonomy" id="37332"/>
    <lineage>
        <taxon>Bacteria</taxon>
        <taxon>Bacillati</taxon>
        <taxon>Actinomycetota</taxon>
        <taxon>Actinomycetes</taxon>
        <taxon>Mycobacteriales</taxon>
        <taxon>Nocardiaceae</taxon>
        <taxon>Nocardia</taxon>
    </lineage>
</organism>
<dbReference type="PANTHER" id="PTHR43384">
    <property type="entry name" value="SEPTUM SITE-DETERMINING PROTEIN MIND HOMOLOG, CHLOROPLASTIC-RELATED"/>
    <property type="match status" value="1"/>
</dbReference>
<evidence type="ECO:0000313" key="3">
    <source>
        <dbReference type="EMBL" id="APA94462.1"/>
    </source>
</evidence>
<feature type="region of interest" description="Disordered" evidence="1">
    <location>
        <begin position="251"/>
        <end position="277"/>
    </location>
</feature>
<dbReference type="Proteomes" id="UP000180166">
    <property type="component" value="Chromosome"/>
</dbReference>
<evidence type="ECO:0000256" key="1">
    <source>
        <dbReference type="SAM" id="MobiDB-lite"/>
    </source>
</evidence>
<feature type="compositionally biased region" description="Basic and acidic residues" evidence="1">
    <location>
        <begin position="262"/>
        <end position="271"/>
    </location>
</feature>
<dbReference type="EMBL" id="CP017839">
    <property type="protein sequence ID" value="APA94462.1"/>
    <property type="molecule type" value="Genomic_DNA"/>
</dbReference>
<dbReference type="SUPFAM" id="SSF52540">
    <property type="entry name" value="P-loop containing nucleoside triphosphate hydrolases"/>
    <property type="match status" value="1"/>
</dbReference>
<sequence length="482" mass="48862">MNSDAATPPALSLVADPRLRDEIRRIAAAADRPLDEREPPPGRHAWATASAIILDTAAALSCTSAGHLRRAGILLVTDGEPSLLDWQSATRVGAEHVLSLPADADALIAAFAAHDGRRPGDGAVLAVAGAGAGAGASVLAAAVGLTAAGRFRDHTLLVDCAPYGGGLDLLLGLESAPGLRWTDLTIEHGRVSAPALHAALPVASGLAVLSCGRGTSATEFGSALPRPVGPAVICADGWNGMPSLTAGLGEAVPDPDLARTAGRRDSADESGARSAAEAYPRIDRGRVAAVLENELPAVVPGVTGRPAVLAPGAVRAVLEGGRAAGDLVVADLSSDHGPHTDQVLDSAALVVLVTQARLRSIAAAQVTAAYLSARNPNVRVVVRGPAPSGCSPGDIAEMLRLPLLTGVPSQPGLAERLERGGLTVRRRGPLRTAAETCLTALFSEDPAPHRSVGRVGPSWWRRAGSRDSCGGAARPESAGAGK</sequence>
<reference evidence="3 4" key="1">
    <citation type="submission" date="2016-10" db="EMBL/GenBank/DDBJ databases">
        <title>Genome sequence of Nocardia seriolae strain EM150506, isolated from Anguila japonica.</title>
        <authorList>
            <person name="Han H.-J."/>
        </authorList>
    </citation>
    <scope>NUCLEOTIDE SEQUENCE [LARGE SCALE GENOMIC DNA]</scope>
    <source>
        <strain evidence="3 4">EM150506</strain>
    </source>
</reference>
<feature type="domain" description="Rv3660c-like CheY-like N-terminal" evidence="2">
    <location>
        <begin position="14"/>
        <end position="118"/>
    </location>
</feature>
<name>A0ABC8AK45_9NOCA</name>
<dbReference type="KEGG" id="nsr:NS506_00379"/>
<dbReference type="PANTHER" id="PTHR43384:SF11">
    <property type="entry name" value="SEPTUM SITE DETERMINING PROTEIN"/>
    <property type="match status" value="1"/>
</dbReference>
<dbReference type="InterPro" id="IPR027417">
    <property type="entry name" value="P-loop_NTPase"/>
</dbReference>
<dbReference type="Gene3D" id="3.40.50.300">
    <property type="entry name" value="P-loop containing nucleotide triphosphate hydrolases"/>
    <property type="match status" value="1"/>
</dbReference>
<dbReference type="InterPro" id="IPR022521">
    <property type="entry name" value="Rv3660c"/>
</dbReference>
<protein>
    <recommendedName>
        <fullName evidence="2">Rv3660c-like CheY-like N-terminal domain-containing protein</fullName>
    </recommendedName>
</protein>
<proteinExistence type="predicted"/>
<evidence type="ECO:0000313" key="4">
    <source>
        <dbReference type="Proteomes" id="UP000180166"/>
    </source>
</evidence>
<dbReference type="AlphaFoldDB" id="A0ABC8AK45"/>
<dbReference type="RefSeq" id="WP_071343361.1">
    <property type="nucleotide sequence ID" value="NZ_CP017839.1"/>
</dbReference>
<dbReference type="NCBIfam" id="TIGR03815">
    <property type="entry name" value="CpaE_hom_Actino"/>
    <property type="match status" value="1"/>
</dbReference>